<evidence type="ECO:0000256" key="1">
    <source>
        <dbReference type="SAM" id="MobiDB-lite"/>
    </source>
</evidence>
<dbReference type="Pfam" id="PF20700">
    <property type="entry name" value="Mutator"/>
    <property type="match status" value="1"/>
</dbReference>
<feature type="domain" description="Integrase zinc-binding" evidence="2">
    <location>
        <begin position="133"/>
        <end position="183"/>
    </location>
</feature>
<dbReference type="PANTHER" id="PTHR34485:SF2">
    <property type="entry name" value="PROLINE RICH, LACRIMAL 1"/>
    <property type="match status" value="1"/>
</dbReference>
<dbReference type="Gene3D" id="1.10.340.70">
    <property type="match status" value="1"/>
</dbReference>
<sequence>MDRDTGLLNVGESREGIGAIMSIERFSTYEKFIKSTAYILLLVENLKFRTRIVADETDKSLNTAQMEKFKPRVEILWILEAQSGGIKKEWKEQFTMFCDVHNIWRCSGQLDNAELPYDVIHSIVLPQDHLFTLLVVRRAHCRVIHSGFKNTLTEIKSRYWIRQGKSIVRRFIYQCVLCRRYSASSYNIPPPPLPQFRVKESSPFTTIGVDYAENWNCDVETVVPETVVPDASAEEGGTTSRRPRRRAATEARDSILARLMENQIHTHEFVCPVVADAPDIHVADASEVPDTPEATDNNLCSKAVDQIFDGSLCDDSIADAVTVKSAPDSIFVCTPYETDFCEIDGSINLIFIGESGQLVKFINEINNATCLVPNCSGKLQLHAVEQAGMGGAAAFLFHCTSCGNCKVNLNTSSERENGSPALSAALQVAFICAGAFYVQYRRVLCHAFGMQNVSSNTFYGRIEEMYEHVKAILDDICFEERQQMKDMNQNQLGSWSRAVTCADAVWLTRGSLNRNCMFTVRNYMTCALLYYYHICQKGKDTLCKEDLYEGSLKSAEGL</sequence>
<evidence type="ECO:0000313" key="4">
    <source>
        <dbReference type="EnsemblMetazoa" id="Aqu2.1.43161_001"/>
    </source>
</evidence>
<dbReference type="InParanoid" id="A0A1X7VS14"/>
<dbReference type="OrthoDB" id="5984724at2759"/>
<proteinExistence type="predicted"/>
<dbReference type="PANTHER" id="PTHR34485">
    <property type="entry name" value="PROLINE-RICH, LACRIMAL 1"/>
    <property type="match status" value="1"/>
</dbReference>
<name>A0A1X7VS14_AMPQE</name>
<dbReference type="EnsemblMetazoa" id="Aqu2.1.43161_001">
    <property type="protein sequence ID" value="Aqu2.1.43161_001"/>
    <property type="gene ID" value="Aqu2.1.43161"/>
</dbReference>
<evidence type="ECO:0000259" key="2">
    <source>
        <dbReference type="Pfam" id="PF17921"/>
    </source>
</evidence>
<dbReference type="AlphaFoldDB" id="A0A1X7VS14"/>
<feature type="region of interest" description="Disordered" evidence="1">
    <location>
        <begin position="228"/>
        <end position="247"/>
    </location>
</feature>
<dbReference type="InterPro" id="IPR049012">
    <property type="entry name" value="Mutator_transp_dom"/>
</dbReference>
<accession>A0A1X7VS14</accession>
<feature type="domain" description="Mutator-like transposase" evidence="3">
    <location>
        <begin position="357"/>
        <end position="536"/>
    </location>
</feature>
<organism evidence="4">
    <name type="scientific">Amphimedon queenslandica</name>
    <name type="common">Sponge</name>
    <dbReference type="NCBI Taxonomy" id="400682"/>
    <lineage>
        <taxon>Eukaryota</taxon>
        <taxon>Metazoa</taxon>
        <taxon>Porifera</taxon>
        <taxon>Demospongiae</taxon>
        <taxon>Heteroscleromorpha</taxon>
        <taxon>Haplosclerida</taxon>
        <taxon>Niphatidae</taxon>
        <taxon>Amphimedon</taxon>
    </lineage>
</organism>
<evidence type="ECO:0000259" key="3">
    <source>
        <dbReference type="Pfam" id="PF20700"/>
    </source>
</evidence>
<protein>
    <submittedName>
        <fullName evidence="4">Uncharacterized protein</fullName>
    </submittedName>
</protein>
<reference evidence="4" key="1">
    <citation type="submission" date="2017-05" db="UniProtKB">
        <authorList>
            <consortium name="EnsemblMetazoa"/>
        </authorList>
    </citation>
    <scope>IDENTIFICATION</scope>
</reference>
<dbReference type="InterPro" id="IPR041588">
    <property type="entry name" value="Integrase_H2C2"/>
</dbReference>
<dbReference type="Pfam" id="PF17921">
    <property type="entry name" value="Integrase_H2C2"/>
    <property type="match status" value="1"/>
</dbReference>
<feature type="compositionally biased region" description="Low complexity" evidence="1">
    <location>
        <begin position="228"/>
        <end position="240"/>
    </location>
</feature>